<feature type="transmembrane region" description="Helical" evidence="1">
    <location>
        <begin position="61"/>
        <end position="80"/>
    </location>
</feature>
<feature type="transmembrane region" description="Helical" evidence="1">
    <location>
        <begin position="200"/>
        <end position="218"/>
    </location>
</feature>
<evidence type="ECO:0008006" key="4">
    <source>
        <dbReference type="Google" id="ProtNLM"/>
    </source>
</evidence>
<feature type="transmembrane region" description="Helical" evidence="1">
    <location>
        <begin position="89"/>
        <end position="109"/>
    </location>
</feature>
<evidence type="ECO:0000256" key="1">
    <source>
        <dbReference type="SAM" id="Phobius"/>
    </source>
</evidence>
<dbReference type="InterPro" id="IPR018750">
    <property type="entry name" value="DUF2306_membrane"/>
</dbReference>
<feature type="transmembrane region" description="Helical" evidence="1">
    <location>
        <begin position="160"/>
        <end position="180"/>
    </location>
</feature>
<feature type="transmembrane region" description="Helical" evidence="1">
    <location>
        <begin position="129"/>
        <end position="148"/>
    </location>
</feature>
<accession>A0ABN1AWE7</accession>
<dbReference type="RefSeq" id="WP_229955353.1">
    <property type="nucleotide sequence ID" value="NZ_BAAAEM010000003.1"/>
</dbReference>
<keyword evidence="1" id="KW-0812">Transmembrane</keyword>
<reference evidence="2 3" key="1">
    <citation type="journal article" date="2019" name="Int. J. Syst. Evol. Microbiol.">
        <title>The Global Catalogue of Microorganisms (GCM) 10K type strain sequencing project: providing services to taxonomists for standard genome sequencing and annotation.</title>
        <authorList>
            <consortium name="The Broad Institute Genomics Platform"/>
            <consortium name="The Broad Institute Genome Sequencing Center for Infectious Disease"/>
            <person name="Wu L."/>
            <person name="Ma J."/>
        </authorList>
    </citation>
    <scope>NUCLEOTIDE SEQUENCE [LARGE SCALE GENOMIC DNA]</scope>
    <source>
        <strain evidence="2 3">JCM 14162</strain>
    </source>
</reference>
<gene>
    <name evidence="2" type="ORF">GCM10009096_29400</name>
</gene>
<feature type="transmembrane region" description="Helical" evidence="1">
    <location>
        <begin position="6"/>
        <end position="25"/>
    </location>
</feature>
<dbReference type="EMBL" id="BAAAEM010000003">
    <property type="protein sequence ID" value="GAA0484855.1"/>
    <property type="molecule type" value="Genomic_DNA"/>
</dbReference>
<keyword evidence="3" id="KW-1185">Reference proteome</keyword>
<proteinExistence type="predicted"/>
<dbReference type="Pfam" id="PF10067">
    <property type="entry name" value="DUF2306"/>
    <property type="match status" value="1"/>
</dbReference>
<dbReference type="Proteomes" id="UP001500713">
    <property type="component" value="Unassembled WGS sequence"/>
</dbReference>
<sequence>MTLIMFLHISMGTIAVLAGAAALFVRKGSRVHRGIGNVFFVTMMIMAAAGIYLAVVLPMAISVLVGVFTIYLVVTSWMAVRQKDEAVNLLHYVALVAALGVAAGGVFFGLEAQNSPDGLKDGLPAFPHYFFGGLALLAASGDAVMIARRGISGKLRVARHLWRMCFAYFIAAGSLFTGPGATAFPKAIRDTGILSAPEPIILLVMLFWVIRVLATKWYEGKPV</sequence>
<protein>
    <recommendedName>
        <fullName evidence="4">DUF2306 domain-containing protein</fullName>
    </recommendedName>
</protein>
<keyword evidence="1" id="KW-1133">Transmembrane helix</keyword>
<keyword evidence="1" id="KW-0472">Membrane</keyword>
<comment type="caution">
    <text evidence="2">The sequence shown here is derived from an EMBL/GenBank/DDBJ whole genome shotgun (WGS) entry which is preliminary data.</text>
</comment>
<organism evidence="2 3">
    <name type="scientific">Parasphingorhabdus litoris</name>
    <dbReference type="NCBI Taxonomy" id="394733"/>
    <lineage>
        <taxon>Bacteria</taxon>
        <taxon>Pseudomonadati</taxon>
        <taxon>Pseudomonadota</taxon>
        <taxon>Alphaproteobacteria</taxon>
        <taxon>Sphingomonadales</taxon>
        <taxon>Sphingomonadaceae</taxon>
        <taxon>Parasphingorhabdus</taxon>
    </lineage>
</organism>
<name>A0ABN1AWE7_9SPHN</name>
<evidence type="ECO:0000313" key="2">
    <source>
        <dbReference type="EMBL" id="GAA0484855.1"/>
    </source>
</evidence>
<evidence type="ECO:0000313" key="3">
    <source>
        <dbReference type="Proteomes" id="UP001500713"/>
    </source>
</evidence>
<feature type="transmembrane region" description="Helical" evidence="1">
    <location>
        <begin position="37"/>
        <end position="55"/>
    </location>
</feature>